<dbReference type="EnsemblPlants" id="KRH01991">
    <property type="protein sequence ID" value="KRH01991"/>
    <property type="gene ID" value="GLYMA_17G008300"/>
</dbReference>
<dbReference type="InParanoid" id="A0A0R0F6D6"/>
<dbReference type="EMBL" id="CM000850">
    <property type="protein sequence ID" value="KRH01991.1"/>
    <property type="molecule type" value="Genomic_DNA"/>
</dbReference>
<gene>
    <name evidence="1" type="ORF">GLYMA_17G008300</name>
</gene>
<sequence>MYARWRKKCRNRVYEETPTDGRNTEMNVLYLRSDKLLWISGCEKQSKCQTKRKEVRGRKHIKCQGMIMLVNICVLI</sequence>
<organism evidence="1">
    <name type="scientific">Glycine max</name>
    <name type="common">Soybean</name>
    <name type="synonym">Glycine hispida</name>
    <dbReference type="NCBI Taxonomy" id="3847"/>
    <lineage>
        <taxon>Eukaryota</taxon>
        <taxon>Viridiplantae</taxon>
        <taxon>Streptophyta</taxon>
        <taxon>Embryophyta</taxon>
        <taxon>Tracheophyta</taxon>
        <taxon>Spermatophyta</taxon>
        <taxon>Magnoliopsida</taxon>
        <taxon>eudicotyledons</taxon>
        <taxon>Gunneridae</taxon>
        <taxon>Pentapetalae</taxon>
        <taxon>rosids</taxon>
        <taxon>fabids</taxon>
        <taxon>Fabales</taxon>
        <taxon>Fabaceae</taxon>
        <taxon>Papilionoideae</taxon>
        <taxon>50 kb inversion clade</taxon>
        <taxon>NPAAA clade</taxon>
        <taxon>indigoferoid/millettioid clade</taxon>
        <taxon>Phaseoleae</taxon>
        <taxon>Glycine</taxon>
        <taxon>Glycine subgen. Soja</taxon>
    </lineage>
</organism>
<reference evidence="2" key="2">
    <citation type="submission" date="2018-02" db="UniProtKB">
        <authorList>
            <consortium name="EnsemblPlants"/>
        </authorList>
    </citation>
    <scope>IDENTIFICATION</scope>
    <source>
        <strain evidence="2">Williams 82</strain>
    </source>
</reference>
<protein>
    <submittedName>
        <fullName evidence="1 2">Uncharacterized protein</fullName>
    </submittedName>
</protein>
<keyword evidence="3" id="KW-1185">Reference proteome</keyword>
<dbReference type="Gramene" id="KRH01991">
    <property type="protein sequence ID" value="KRH01991"/>
    <property type="gene ID" value="GLYMA_17G008300"/>
</dbReference>
<evidence type="ECO:0000313" key="2">
    <source>
        <dbReference type="EnsemblPlants" id="KRH01991"/>
    </source>
</evidence>
<reference evidence="1 2" key="1">
    <citation type="journal article" date="2010" name="Nature">
        <title>Genome sequence of the palaeopolyploid soybean.</title>
        <authorList>
            <person name="Schmutz J."/>
            <person name="Cannon S.B."/>
            <person name="Schlueter J."/>
            <person name="Ma J."/>
            <person name="Mitros T."/>
            <person name="Nelson W."/>
            <person name="Hyten D.L."/>
            <person name="Song Q."/>
            <person name="Thelen J.J."/>
            <person name="Cheng J."/>
            <person name="Xu D."/>
            <person name="Hellsten U."/>
            <person name="May G.D."/>
            <person name="Yu Y."/>
            <person name="Sakurai T."/>
            <person name="Umezawa T."/>
            <person name="Bhattacharyya M.K."/>
            <person name="Sandhu D."/>
            <person name="Valliyodan B."/>
            <person name="Lindquist E."/>
            <person name="Peto M."/>
            <person name="Grant D."/>
            <person name="Shu S."/>
            <person name="Goodstein D."/>
            <person name="Barry K."/>
            <person name="Futrell-Griggs M."/>
            <person name="Abernathy B."/>
            <person name="Du J."/>
            <person name="Tian Z."/>
            <person name="Zhu L."/>
            <person name="Gill N."/>
            <person name="Joshi T."/>
            <person name="Libault M."/>
            <person name="Sethuraman A."/>
            <person name="Zhang X.-C."/>
            <person name="Shinozaki K."/>
            <person name="Nguyen H.T."/>
            <person name="Wing R.A."/>
            <person name="Cregan P."/>
            <person name="Specht J."/>
            <person name="Grimwood J."/>
            <person name="Rokhsar D."/>
            <person name="Stacey G."/>
            <person name="Shoemaker R.C."/>
            <person name="Jackson S.A."/>
        </authorList>
    </citation>
    <scope>NUCLEOTIDE SEQUENCE</scope>
    <source>
        <strain evidence="2">cv. Williams 82</strain>
        <tissue evidence="1">Callus</tissue>
    </source>
</reference>
<proteinExistence type="predicted"/>
<dbReference type="Proteomes" id="UP000008827">
    <property type="component" value="Chromosome 17"/>
</dbReference>
<name>A0A0R0F6D6_SOYBN</name>
<evidence type="ECO:0000313" key="3">
    <source>
        <dbReference type="Proteomes" id="UP000008827"/>
    </source>
</evidence>
<reference evidence="1" key="3">
    <citation type="submission" date="2018-07" db="EMBL/GenBank/DDBJ databases">
        <title>WGS assembly of Glycine max.</title>
        <authorList>
            <person name="Schmutz J."/>
            <person name="Cannon S."/>
            <person name="Schlueter J."/>
            <person name="Ma J."/>
            <person name="Mitros T."/>
            <person name="Nelson W."/>
            <person name="Hyten D."/>
            <person name="Song Q."/>
            <person name="Thelen J."/>
            <person name="Cheng J."/>
            <person name="Xu D."/>
            <person name="Hellsten U."/>
            <person name="May G."/>
            <person name="Yu Y."/>
            <person name="Sakurai T."/>
            <person name="Umezawa T."/>
            <person name="Bhattacharyya M."/>
            <person name="Sandhu D."/>
            <person name="Valliyodan B."/>
            <person name="Lindquist E."/>
            <person name="Peto M."/>
            <person name="Grant D."/>
            <person name="Shu S."/>
            <person name="Goodstein D."/>
            <person name="Barry K."/>
            <person name="Futrell-Griggs M."/>
            <person name="Abernathy B."/>
            <person name="Du J."/>
            <person name="Tian Z."/>
            <person name="Zhu L."/>
            <person name="Gill N."/>
            <person name="Joshi T."/>
            <person name="Libault M."/>
            <person name="Sethuraman A."/>
            <person name="Zhang X."/>
            <person name="Shinozaki K."/>
            <person name="Nguyen H."/>
            <person name="Wing R."/>
            <person name="Cregan P."/>
            <person name="Specht J."/>
            <person name="Grimwood J."/>
            <person name="Rokhsar D."/>
            <person name="Stacey G."/>
            <person name="Shoemaker R."/>
            <person name="Jackson S."/>
        </authorList>
    </citation>
    <scope>NUCLEOTIDE SEQUENCE</scope>
    <source>
        <tissue evidence="1">Callus</tissue>
    </source>
</reference>
<dbReference type="AlphaFoldDB" id="A0A0R0F6D6"/>
<evidence type="ECO:0000313" key="1">
    <source>
        <dbReference type="EMBL" id="KRH01991.1"/>
    </source>
</evidence>
<accession>A0A0R0F6D6</accession>